<gene>
    <name evidence="2" type="ORF">EUBHAL_01226</name>
</gene>
<evidence type="ECO:0000313" key="2">
    <source>
        <dbReference type="EMBL" id="EEG36915.1"/>
    </source>
</evidence>
<sequence length="193" mass="22790">MLNVRLDARIQHLLLGHKYGLFYSQVASPSLCKTEFTSSKLHVILKKIEEILFRNRGASMIDPKKVRLMTKLAVYEEGPGKKDLKINCYSKRTYVNIKQLESIIAITVAYLLGLGLYCFGIYTDIISQGLKFPYQKYILHAMILYLIIIIIDFVCTRRYYTKVYDKMREDIKQYDYNLYRLARYIQKEEKDRA</sequence>
<feature type="transmembrane region" description="Helical" evidence="1">
    <location>
        <begin position="137"/>
        <end position="160"/>
    </location>
</feature>
<keyword evidence="1" id="KW-1133">Transmembrane helix</keyword>
<protein>
    <submittedName>
        <fullName evidence="2">Uncharacterized protein</fullName>
    </submittedName>
</protein>
<name>C0EUY8_9FIRM</name>
<reference evidence="2 3" key="2">
    <citation type="submission" date="2009-02" db="EMBL/GenBank/DDBJ databases">
        <title>Draft genome sequence of Eubacterium hallii (DSM 3353).</title>
        <authorList>
            <person name="Sudarsanam P."/>
            <person name="Ley R."/>
            <person name="Guruge J."/>
            <person name="Turnbaugh P.J."/>
            <person name="Mahowald M."/>
            <person name="Liep D."/>
            <person name="Gordon J."/>
        </authorList>
    </citation>
    <scope>NUCLEOTIDE SEQUENCE [LARGE SCALE GENOMIC DNA]</scope>
    <source>
        <strain evidence="2 3">DSM 3353</strain>
    </source>
</reference>
<proteinExistence type="predicted"/>
<organism evidence="2 3">
    <name type="scientific">Anaerobutyricum hallii DSM 3353</name>
    <dbReference type="NCBI Taxonomy" id="411469"/>
    <lineage>
        <taxon>Bacteria</taxon>
        <taxon>Bacillati</taxon>
        <taxon>Bacillota</taxon>
        <taxon>Clostridia</taxon>
        <taxon>Lachnospirales</taxon>
        <taxon>Lachnospiraceae</taxon>
        <taxon>Anaerobutyricum</taxon>
    </lineage>
</organism>
<dbReference type="AlphaFoldDB" id="C0EUY8"/>
<comment type="caution">
    <text evidence="2">The sequence shown here is derived from an EMBL/GenBank/DDBJ whole genome shotgun (WGS) entry which is preliminary data.</text>
</comment>
<keyword evidence="1" id="KW-0472">Membrane</keyword>
<feature type="transmembrane region" description="Helical" evidence="1">
    <location>
        <begin position="100"/>
        <end position="122"/>
    </location>
</feature>
<accession>C0EUY8</accession>
<dbReference type="Proteomes" id="UP000003174">
    <property type="component" value="Unassembled WGS sequence"/>
</dbReference>
<evidence type="ECO:0000256" key="1">
    <source>
        <dbReference type="SAM" id="Phobius"/>
    </source>
</evidence>
<reference evidence="2 3" key="1">
    <citation type="submission" date="2009-01" db="EMBL/GenBank/DDBJ databases">
        <authorList>
            <person name="Fulton L."/>
            <person name="Clifton S."/>
            <person name="Fulton B."/>
            <person name="Xu J."/>
            <person name="Minx P."/>
            <person name="Pepin K.H."/>
            <person name="Johnson M."/>
            <person name="Bhonagiri V."/>
            <person name="Nash W.E."/>
            <person name="Mardis E.R."/>
            <person name="Wilson R.K."/>
        </authorList>
    </citation>
    <scope>NUCLEOTIDE SEQUENCE [LARGE SCALE GENOMIC DNA]</scope>
    <source>
        <strain evidence="2 3">DSM 3353</strain>
    </source>
</reference>
<dbReference type="EMBL" id="ACEP01000061">
    <property type="protein sequence ID" value="EEG36915.1"/>
    <property type="molecule type" value="Genomic_DNA"/>
</dbReference>
<evidence type="ECO:0000313" key="3">
    <source>
        <dbReference type="Proteomes" id="UP000003174"/>
    </source>
</evidence>
<keyword evidence="1" id="KW-0812">Transmembrane</keyword>